<dbReference type="RefSeq" id="WP_137615434.1">
    <property type="nucleotide sequence ID" value="NZ_BJDI01000003.1"/>
</dbReference>
<dbReference type="SUPFAM" id="SSF51735">
    <property type="entry name" value="NAD(P)-binding Rossmann-fold domains"/>
    <property type="match status" value="1"/>
</dbReference>
<reference evidence="3" key="1">
    <citation type="journal article" date="2019" name="Int. J. Syst. Evol. Microbiol.">
        <title>The Global Catalogue of Microorganisms (GCM) 10K type strain sequencing project: providing services to taxonomists for standard genome sequencing and annotation.</title>
        <authorList>
            <consortium name="The Broad Institute Genomics Platform"/>
            <consortium name="The Broad Institute Genome Sequencing Center for Infectious Disease"/>
            <person name="Wu L."/>
            <person name="Ma J."/>
        </authorList>
    </citation>
    <scope>NUCLEOTIDE SEQUENCE [LARGE SCALE GENOMIC DNA]</scope>
    <source>
        <strain evidence="3">CCM 8930</strain>
    </source>
</reference>
<organism evidence="2 3">
    <name type="scientific">Lactiplantibacillus nangangensis</name>
    <dbReference type="NCBI Taxonomy" id="2559917"/>
    <lineage>
        <taxon>Bacteria</taxon>
        <taxon>Bacillati</taxon>
        <taxon>Bacillota</taxon>
        <taxon>Bacilli</taxon>
        <taxon>Lactobacillales</taxon>
        <taxon>Lactobacillaceae</taxon>
        <taxon>Lactiplantibacillus</taxon>
    </lineage>
</organism>
<dbReference type="PANTHER" id="PTHR43355">
    <property type="entry name" value="FLAVIN REDUCTASE (NADPH)"/>
    <property type="match status" value="1"/>
</dbReference>
<dbReference type="InterPro" id="IPR036291">
    <property type="entry name" value="NAD(P)-bd_dom_sf"/>
</dbReference>
<protein>
    <submittedName>
        <fullName evidence="2">NAD(P)-dependent oxidoreductase</fullName>
    </submittedName>
</protein>
<evidence type="ECO:0000313" key="3">
    <source>
        <dbReference type="Proteomes" id="UP001596171"/>
    </source>
</evidence>
<dbReference type="Proteomes" id="UP001596171">
    <property type="component" value="Unassembled WGS sequence"/>
</dbReference>
<dbReference type="PANTHER" id="PTHR43355:SF2">
    <property type="entry name" value="FLAVIN REDUCTASE (NADPH)"/>
    <property type="match status" value="1"/>
</dbReference>
<gene>
    <name evidence="2" type="ORF">ACFP1L_09870</name>
</gene>
<evidence type="ECO:0000259" key="1">
    <source>
        <dbReference type="Pfam" id="PF13460"/>
    </source>
</evidence>
<comment type="caution">
    <text evidence="2">The sequence shown here is derived from an EMBL/GenBank/DDBJ whole genome shotgun (WGS) entry which is preliminary data.</text>
</comment>
<dbReference type="InterPro" id="IPR051606">
    <property type="entry name" value="Polyketide_Oxido-like"/>
</dbReference>
<accession>A0ABW1SKB8</accession>
<proteinExistence type="predicted"/>
<dbReference type="EMBL" id="JBHSSE010000018">
    <property type="protein sequence ID" value="MFC6202175.1"/>
    <property type="molecule type" value="Genomic_DNA"/>
</dbReference>
<feature type="domain" description="NAD(P)-binding" evidence="1">
    <location>
        <begin position="7"/>
        <end position="205"/>
    </location>
</feature>
<dbReference type="InterPro" id="IPR016040">
    <property type="entry name" value="NAD(P)-bd_dom"/>
</dbReference>
<dbReference type="Pfam" id="PF13460">
    <property type="entry name" value="NAD_binding_10"/>
    <property type="match status" value="1"/>
</dbReference>
<keyword evidence="3" id="KW-1185">Reference proteome</keyword>
<dbReference type="Gene3D" id="3.40.50.720">
    <property type="entry name" value="NAD(P)-binding Rossmann-like Domain"/>
    <property type="match status" value="1"/>
</dbReference>
<evidence type="ECO:0000313" key="2">
    <source>
        <dbReference type="EMBL" id="MFC6202175.1"/>
    </source>
</evidence>
<sequence length="224" mass="24931">MKLMILGAYGKLGQQISRLAAQQNWQLTAVAHKEHPTIALGSATLLLKDVRKLTFNDVQGFDAVVDATGGWQPKTAPIIYQGLAKIVQLLNKSQTRYLKVGGANTLFINRDHSQQLQNLASYYPAKFHFLCEARQQALTLLRTYSAINWTYVTPPINFISDGPATGHYQVTGEEFHANLRGDDGLNDYISYADFAQGIIDILAKPQYLRQQITLTSGNCPTNFK</sequence>
<name>A0ABW1SKB8_9LACO</name>